<reference evidence="3" key="1">
    <citation type="journal article" date="2008" name="Genome Res.">
        <title>The genome of Pelotomaculum thermopropionicum reveals niche-associated evolution in anaerobic microbiota.</title>
        <authorList>
            <person name="Kosaka T."/>
            <person name="Kato S."/>
            <person name="Shimoyama T."/>
            <person name="Ishii S."/>
            <person name="Abe T."/>
            <person name="Watanabe K."/>
        </authorList>
    </citation>
    <scope>NUCLEOTIDE SEQUENCE [LARGE SCALE GENOMIC DNA]</scope>
    <source>
        <strain evidence="3">DSM 13744 / JCM 10971 / SI</strain>
    </source>
</reference>
<dbReference type="GO" id="GO:0006629">
    <property type="term" value="P:lipid metabolic process"/>
    <property type="evidence" value="ECO:0007669"/>
    <property type="project" value="InterPro"/>
</dbReference>
<dbReference type="STRING" id="370438.PTH_0966"/>
<dbReference type="KEGG" id="pth:PTH_0966"/>
<dbReference type="HOGENOM" id="CLU_030006_3_5_9"/>
<evidence type="ECO:0000259" key="1">
    <source>
        <dbReference type="PROSITE" id="PS51704"/>
    </source>
</evidence>
<dbReference type="SUPFAM" id="SSF51695">
    <property type="entry name" value="PLC-like phosphodiesterases"/>
    <property type="match status" value="1"/>
</dbReference>
<name>A5D3P2_PELTS</name>
<dbReference type="InterPro" id="IPR030395">
    <property type="entry name" value="GP_PDE_dom"/>
</dbReference>
<dbReference type="Gene3D" id="3.20.20.190">
    <property type="entry name" value="Phosphatidylinositol (PI) phosphodiesterase"/>
    <property type="match status" value="1"/>
</dbReference>
<dbReference type="Proteomes" id="UP000006556">
    <property type="component" value="Chromosome"/>
</dbReference>
<evidence type="ECO:0000313" key="2">
    <source>
        <dbReference type="EMBL" id="BAF59147.1"/>
    </source>
</evidence>
<dbReference type="PANTHER" id="PTHR46211:SF14">
    <property type="entry name" value="GLYCEROPHOSPHODIESTER PHOSPHODIESTERASE"/>
    <property type="match status" value="1"/>
</dbReference>
<evidence type="ECO:0000313" key="3">
    <source>
        <dbReference type="Proteomes" id="UP000006556"/>
    </source>
</evidence>
<dbReference type="PANTHER" id="PTHR46211">
    <property type="entry name" value="GLYCEROPHOSPHORYL DIESTER PHOSPHODIESTERASE"/>
    <property type="match status" value="1"/>
</dbReference>
<dbReference type="eggNOG" id="COG0584">
    <property type="taxonomic scope" value="Bacteria"/>
</dbReference>
<dbReference type="GO" id="GO:0008081">
    <property type="term" value="F:phosphoric diester hydrolase activity"/>
    <property type="evidence" value="ECO:0007669"/>
    <property type="project" value="InterPro"/>
</dbReference>
<dbReference type="PROSITE" id="PS51704">
    <property type="entry name" value="GP_PDE"/>
    <property type="match status" value="1"/>
</dbReference>
<dbReference type="EMBL" id="AP009389">
    <property type="protein sequence ID" value="BAF59147.1"/>
    <property type="molecule type" value="Genomic_DNA"/>
</dbReference>
<proteinExistence type="predicted"/>
<accession>A5D3P2</accession>
<protein>
    <submittedName>
        <fullName evidence="2">Glycerophosphoryl diester phosphodiesterase</fullName>
    </submittedName>
</protein>
<sequence length="264" mass="29451">MGEGRKTKVLNMAHRGGAGLSPENTVYAFTRAVKCFGADVIELDVWSSREGCPVVIHDCTVDRTTNGRGRINRMTLDEIKRLDAAFRFTTDGGATYPLRGRGITIPTLREVFEALPGVRMNIEIQQAAPPIEKAVCDLLVEYGMQDRVVVAAKSTLVQRRFRAVSKESIAVSASISQGLIFSAFSRLGLSSLIRPGVQALQFPERVGLFRVITPKLVRDAHRQKMEVHAWIINDVKTMKSLIRMDVDGIITDYPDRLQRLLENR</sequence>
<dbReference type="PROSITE" id="PS50007">
    <property type="entry name" value="PIPLC_X_DOMAIN"/>
    <property type="match status" value="1"/>
</dbReference>
<organism evidence="2 3">
    <name type="scientific">Pelotomaculum thermopropionicum (strain DSM 13744 / JCM 10971 / SI)</name>
    <dbReference type="NCBI Taxonomy" id="370438"/>
    <lineage>
        <taxon>Bacteria</taxon>
        <taxon>Bacillati</taxon>
        <taxon>Bacillota</taxon>
        <taxon>Clostridia</taxon>
        <taxon>Eubacteriales</taxon>
        <taxon>Desulfotomaculaceae</taxon>
        <taxon>Pelotomaculum</taxon>
    </lineage>
</organism>
<keyword evidence="3" id="KW-1185">Reference proteome</keyword>
<dbReference type="CDD" id="cd08561">
    <property type="entry name" value="GDPD_cytoplasmic_ScUgpQ2_like"/>
    <property type="match status" value="1"/>
</dbReference>
<dbReference type="Pfam" id="PF03009">
    <property type="entry name" value="GDPD"/>
    <property type="match status" value="1"/>
</dbReference>
<gene>
    <name evidence="2" type="primary">UgpQ</name>
    <name evidence="2" type="ordered locus">PTH_0966</name>
</gene>
<dbReference type="AlphaFoldDB" id="A5D3P2"/>
<feature type="domain" description="GP-PDE" evidence="1">
    <location>
        <begin position="9"/>
        <end position="261"/>
    </location>
</feature>
<dbReference type="InterPro" id="IPR017946">
    <property type="entry name" value="PLC-like_Pdiesterase_TIM-brl"/>
</dbReference>